<protein>
    <submittedName>
        <fullName evidence="8">E3 ubiquitin-protein ligase TRIM8</fullName>
    </submittedName>
</protein>
<dbReference type="PANTHER" id="PTHR25462:SF306">
    <property type="entry name" value="TRIPARTITE MOTIF CONTAINING 9"/>
    <property type="match status" value="1"/>
</dbReference>
<name>A0ABM1A3I8_APLCA</name>
<accession>A0ABM1A3I8</accession>
<dbReference type="Pfam" id="PF13445">
    <property type="entry name" value="zf-RING_UBOX"/>
    <property type="match status" value="1"/>
</dbReference>
<dbReference type="GeneID" id="106012262"/>
<gene>
    <name evidence="8" type="primary">LOC106012262</name>
</gene>
<keyword evidence="2 4" id="KW-0863">Zinc-finger</keyword>
<evidence type="ECO:0000259" key="6">
    <source>
        <dbReference type="PROSITE" id="PS50089"/>
    </source>
</evidence>
<evidence type="ECO:0000256" key="5">
    <source>
        <dbReference type="SAM" id="MobiDB-lite"/>
    </source>
</evidence>
<dbReference type="Gene3D" id="3.30.160.60">
    <property type="entry name" value="Classic Zinc Finger"/>
    <property type="match status" value="1"/>
</dbReference>
<dbReference type="PROSITE" id="PS00518">
    <property type="entry name" value="ZF_RING_1"/>
    <property type="match status" value="1"/>
</dbReference>
<evidence type="ECO:0000256" key="1">
    <source>
        <dbReference type="ARBA" id="ARBA00022723"/>
    </source>
</evidence>
<evidence type="ECO:0000256" key="2">
    <source>
        <dbReference type="ARBA" id="ARBA00022771"/>
    </source>
</evidence>
<feature type="compositionally biased region" description="Low complexity" evidence="5">
    <location>
        <begin position="50"/>
        <end position="87"/>
    </location>
</feature>
<dbReference type="Gene3D" id="3.30.40.10">
    <property type="entry name" value="Zinc/RING finger domain, C3HC4 (zinc finger)"/>
    <property type="match status" value="1"/>
</dbReference>
<evidence type="ECO:0000313" key="7">
    <source>
        <dbReference type="Proteomes" id="UP000694888"/>
    </source>
</evidence>
<keyword evidence="7" id="KW-1185">Reference proteome</keyword>
<dbReference type="InterPro" id="IPR017907">
    <property type="entry name" value="Znf_RING_CS"/>
</dbReference>
<dbReference type="InterPro" id="IPR027370">
    <property type="entry name" value="Znf-RING_euk"/>
</dbReference>
<proteinExistence type="predicted"/>
<dbReference type="RefSeq" id="XP_012940097.1">
    <property type="nucleotide sequence ID" value="XM_013084643.1"/>
</dbReference>
<dbReference type="SUPFAM" id="SSF57850">
    <property type="entry name" value="RING/U-box"/>
    <property type="match status" value="1"/>
</dbReference>
<dbReference type="SMART" id="SM00184">
    <property type="entry name" value="RING"/>
    <property type="match status" value="1"/>
</dbReference>
<keyword evidence="1" id="KW-0479">Metal-binding</keyword>
<reference evidence="8" key="1">
    <citation type="submission" date="2025-08" db="UniProtKB">
        <authorList>
            <consortium name="RefSeq"/>
        </authorList>
    </citation>
    <scope>IDENTIFICATION</scope>
</reference>
<dbReference type="PROSITE" id="PS50089">
    <property type="entry name" value="ZF_RING_2"/>
    <property type="match status" value="1"/>
</dbReference>
<evidence type="ECO:0000256" key="4">
    <source>
        <dbReference type="PROSITE-ProRule" id="PRU00175"/>
    </source>
</evidence>
<organism evidence="7 8">
    <name type="scientific">Aplysia californica</name>
    <name type="common">California sea hare</name>
    <dbReference type="NCBI Taxonomy" id="6500"/>
    <lineage>
        <taxon>Eukaryota</taxon>
        <taxon>Metazoa</taxon>
        <taxon>Spiralia</taxon>
        <taxon>Lophotrochozoa</taxon>
        <taxon>Mollusca</taxon>
        <taxon>Gastropoda</taxon>
        <taxon>Heterobranchia</taxon>
        <taxon>Euthyneura</taxon>
        <taxon>Tectipleura</taxon>
        <taxon>Aplysiida</taxon>
        <taxon>Aplysioidea</taxon>
        <taxon>Aplysiidae</taxon>
        <taxon>Aplysia</taxon>
    </lineage>
</organism>
<dbReference type="Proteomes" id="UP000694888">
    <property type="component" value="Unplaced"/>
</dbReference>
<feature type="region of interest" description="Disordered" evidence="5">
    <location>
        <begin position="45"/>
        <end position="90"/>
    </location>
</feature>
<evidence type="ECO:0000313" key="8">
    <source>
        <dbReference type="RefSeq" id="XP_012940097.1"/>
    </source>
</evidence>
<dbReference type="InterPro" id="IPR047153">
    <property type="entry name" value="TRIM45/56/19-like"/>
</dbReference>
<feature type="domain" description="RING-type" evidence="6">
    <location>
        <begin position="15"/>
        <end position="103"/>
    </location>
</feature>
<dbReference type="InterPro" id="IPR001841">
    <property type="entry name" value="Znf_RING"/>
</dbReference>
<evidence type="ECO:0000256" key="3">
    <source>
        <dbReference type="ARBA" id="ARBA00022833"/>
    </source>
</evidence>
<sequence length="709" mass="78653">MAASTSGGFTEELICSVCLETFNTPVLLPCAHSFCRQCLFNVHERSRSKPQPNGGQNNGNNAINSAGNNNNNNNSNNNGTNTAPGTSEAQRRNDGVLVCPQCRLEIKLGPEGIAGLPKNTSLANIIMSVEEEKKANNILCEVCDDEPARVASKKCSDCSVTYCVTCFRQLHPMRGAFKYHVIKEANAPINRCASPVFDVRAGRFTPSRDGYGTDGAESGDDSGVYSQDQLESVRRQIKSKRKELSGVNKAVQNLLKTTEDETEERMREIRSTCSQINESVGEREAAMLTTVSQKRHEAVRQCLALSSEVKAQTLTLDLLEDQVNDIIAVTAVHTGTDVTNDVEALKEKVSAIHSRSLIMRAKLIPRQPKLGETELTKHIARLDFVKDNHLLCPVLTEFVYRPVSSGPALVEVKWRSMEDVVKFKLAATQKDPRGNQVETSVDLAGSTTSYQLCLPCSDTEYHVSLHATAQDDAQHPVIGRTIRTLPYVHCFKARFSPTTCHKRIAVSASRDEVVHRKCKLSNLHNACAATTSFQRLEHIEGAIADEALPLLPHLYWEAIIHFRVFGKLGNSKLLCDLGVVKQGCEDGSSLLCDNFKSYCSYLVRRQNKVTLEFWNGPDREILPRSIPVLDLDNDQEKTIKLAFYLDALKRKLAIVSPGNNSVLCQFNVRFPSLVPMCGLYCFDQVYVMVKFTEPQKIPNVLSKLMKQST</sequence>
<dbReference type="Pfam" id="PF22586">
    <property type="entry name" value="ANCHR-like_BBOX"/>
    <property type="match status" value="1"/>
</dbReference>
<dbReference type="CDD" id="cd19801">
    <property type="entry name" value="Bbox1_MID"/>
    <property type="match status" value="1"/>
</dbReference>
<keyword evidence="3" id="KW-0862">Zinc</keyword>
<dbReference type="InterPro" id="IPR013083">
    <property type="entry name" value="Znf_RING/FYVE/PHD"/>
</dbReference>
<dbReference type="PANTHER" id="PTHR25462">
    <property type="entry name" value="BONUS, ISOFORM C-RELATED"/>
    <property type="match status" value="1"/>
</dbReference>